<dbReference type="InterPro" id="IPR013149">
    <property type="entry name" value="ADH-like_C"/>
</dbReference>
<evidence type="ECO:0000259" key="1">
    <source>
        <dbReference type="SMART" id="SM00829"/>
    </source>
</evidence>
<dbReference type="Pfam" id="PF08240">
    <property type="entry name" value="ADH_N"/>
    <property type="match status" value="1"/>
</dbReference>
<dbReference type="PANTHER" id="PTHR45033:SF2">
    <property type="entry name" value="ZINC-TYPE ALCOHOL DEHYDROGENASE-LIKE PROTEIN C1773.06C"/>
    <property type="match status" value="1"/>
</dbReference>
<dbReference type="Proteomes" id="UP000182427">
    <property type="component" value="Chromosome I"/>
</dbReference>
<dbReference type="EMBL" id="LT629690">
    <property type="protein sequence ID" value="SDF48833.1"/>
    <property type="molecule type" value="Genomic_DNA"/>
</dbReference>
<sequence>MTATALRLSGDFSIDALTFDDVTLPEPAPHEVLVKIHAVSLNYRDLMLVQGRYDPHVQKPRIPCSDGAGEVVAVGSAVTAFRKGDRVVAPFFLDWLDGPPTAAAPASALGGAIDGTLATHQIFPERALVAIPEKFSYAEAATFPCAATTAWHALVSTANIGPQDTVLLLGTGGVSIFGLQIAKLRGARILITSSSDDKLGRALSLGADHGINYRRHPDWDKQVRDITGKVGATHVLEVGGAGTLPLSLRSAAIGAQVSVIGVLTGLEEPLNIGQILMKTLRVQGIYVGSRAMLAESLQAFADNDIHPIIDRTFEFERAKEAFHALEKAHHFGKTVITFPA</sequence>
<proteinExistence type="predicted"/>
<dbReference type="SUPFAM" id="SSF51735">
    <property type="entry name" value="NAD(P)-binding Rossmann-fold domains"/>
    <property type="match status" value="1"/>
</dbReference>
<evidence type="ECO:0000313" key="2">
    <source>
        <dbReference type="EMBL" id="SDF48833.1"/>
    </source>
</evidence>
<dbReference type="InterPro" id="IPR052711">
    <property type="entry name" value="Zinc_ADH-like"/>
</dbReference>
<keyword evidence="3" id="KW-1185">Reference proteome</keyword>
<dbReference type="AlphaFoldDB" id="A0A1G7LHC1"/>
<dbReference type="Gene3D" id="3.40.50.720">
    <property type="entry name" value="NAD(P)-binding Rossmann-like Domain"/>
    <property type="match status" value="1"/>
</dbReference>
<reference evidence="2 3" key="1">
    <citation type="submission" date="2016-10" db="EMBL/GenBank/DDBJ databases">
        <authorList>
            <person name="de Groot N.N."/>
        </authorList>
    </citation>
    <scope>NUCLEOTIDE SEQUENCE [LARGE SCALE GENOMIC DNA]</scope>
    <source>
        <strain evidence="2 3">GAS232</strain>
    </source>
</reference>
<accession>A0A1G7LHC1</accession>
<gene>
    <name evidence="2" type="ORF">SAMN05444167_2535</name>
</gene>
<dbReference type="RefSeq" id="WP_083345457.1">
    <property type="nucleotide sequence ID" value="NZ_LT629690.1"/>
</dbReference>
<dbReference type="CDD" id="cd08276">
    <property type="entry name" value="MDR7"/>
    <property type="match status" value="1"/>
</dbReference>
<protein>
    <submittedName>
        <fullName evidence="2">NADPH:quinone reductase</fullName>
    </submittedName>
</protein>
<dbReference type="Pfam" id="PF00107">
    <property type="entry name" value="ADH_zinc_N"/>
    <property type="match status" value="1"/>
</dbReference>
<feature type="domain" description="Enoyl reductase (ER)" evidence="1">
    <location>
        <begin position="10"/>
        <end position="336"/>
    </location>
</feature>
<dbReference type="InterPro" id="IPR036291">
    <property type="entry name" value="NAD(P)-bd_dom_sf"/>
</dbReference>
<dbReference type="OrthoDB" id="9787435at2"/>
<dbReference type="PANTHER" id="PTHR45033">
    <property type="match status" value="1"/>
</dbReference>
<evidence type="ECO:0000313" key="3">
    <source>
        <dbReference type="Proteomes" id="UP000182427"/>
    </source>
</evidence>
<organism evidence="2 3">
    <name type="scientific">Terriglobus roseus</name>
    <dbReference type="NCBI Taxonomy" id="392734"/>
    <lineage>
        <taxon>Bacteria</taxon>
        <taxon>Pseudomonadati</taxon>
        <taxon>Acidobacteriota</taxon>
        <taxon>Terriglobia</taxon>
        <taxon>Terriglobales</taxon>
        <taxon>Acidobacteriaceae</taxon>
        <taxon>Terriglobus</taxon>
    </lineage>
</organism>
<dbReference type="InterPro" id="IPR020843">
    <property type="entry name" value="ER"/>
</dbReference>
<dbReference type="SMART" id="SM00829">
    <property type="entry name" value="PKS_ER"/>
    <property type="match status" value="1"/>
</dbReference>
<dbReference type="InterPro" id="IPR011032">
    <property type="entry name" value="GroES-like_sf"/>
</dbReference>
<name>A0A1G7LHC1_9BACT</name>
<dbReference type="SUPFAM" id="SSF50129">
    <property type="entry name" value="GroES-like"/>
    <property type="match status" value="1"/>
</dbReference>
<dbReference type="GO" id="GO:0016491">
    <property type="term" value="F:oxidoreductase activity"/>
    <property type="evidence" value="ECO:0007669"/>
    <property type="project" value="InterPro"/>
</dbReference>
<dbReference type="InterPro" id="IPR013154">
    <property type="entry name" value="ADH-like_N"/>
</dbReference>
<dbReference type="Gene3D" id="3.90.180.10">
    <property type="entry name" value="Medium-chain alcohol dehydrogenases, catalytic domain"/>
    <property type="match status" value="1"/>
</dbReference>